<dbReference type="AlphaFoldDB" id="A0A0D0CSD4"/>
<dbReference type="HOGENOM" id="CLU_2066961_0_0_1"/>
<evidence type="ECO:0000313" key="2">
    <source>
        <dbReference type="Proteomes" id="UP000053593"/>
    </source>
</evidence>
<keyword evidence="2" id="KW-1185">Reference proteome</keyword>
<dbReference type="OrthoDB" id="2355984at2759"/>
<dbReference type="EMBL" id="KN834784">
    <property type="protein sequence ID" value="KIK58558.1"/>
    <property type="molecule type" value="Genomic_DNA"/>
</dbReference>
<evidence type="ECO:0008006" key="3">
    <source>
        <dbReference type="Google" id="ProtNLM"/>
    </source>
</evidence>
<dbReference type="Proteomes" id="UP000053593">
    <property type="component" value="Unassembled WGS sequence"/>
</dbReference>
<protein>
    <recommendedName>
        <fullName evidence="3">CCHC-type domain-containing protein</fullName>
    </recommendedName>
</protein>
<proteinExistence type="predicted"/>
<gene>
    <name evidence="1" type="ORF">GYMLUDRAFT_170707</name>
</gene>
<reference evidence="1 2" key="1">
    <citation type="submission" date="2014-04" db="EMBL/GenBank/DDBJ databases">
        <title>Evolutionary Origins and Diversification of the Mycorrhizal Mutualists.</title>
        <authorList>
            <consortium name="DOE Joint Genome Institute"/>
            <consortium name="Mycorrhizal Genomics Consortium"/>
            <person name="Kohler A."/>
            <person name="Kuo A."/>
            <person name="Nagy L.G."/>
            <person name="Floudas D."/>
            <person name="Copeland A."/>
            <person name="Barry K.W."/>
            <person name="Cichocki N."/>
            <person name="Veneault-Fourrey C."/>
            <person name="LaButti K."/>
            <person name="Lindquist E.A."/>
            <person name="Lipzen A."/>
            <person name="Lundell T."/>
            <person name="Morin E."/>
            <person name="Murat C."/>
            <person name="Riley R."/>
            <person name="Ohm R."/>
            <person name="Sun H."/>
            <person name="Tunlid A."/>
            <person name="Henrissat B."/>
            <person name="Grigoriev I.V."/>
            <person name="Hibbett D.S."/>
            <person name="Martin F."/>
        </authorList>
    </citation>
    <scope>NUCLEOTIDE SEQUENCE [LARGE SCALE GENOMIC DNA]</scope>
    <source>
        <strain evidence="1 2">FD-317 M1</strain>
    </source>
</reference>
<evidence type="ECO:0000313" key="1">
    <source>
        <dbReference type="EMBL" id="KIK58558.1"/>
    </source>
</evidence>
<organism evidence="1 2">
    <name type="scientific">Collybiopsis luxurians FD-317 M1</name>
    <dbReference type="NCBI Taxonomy" id="944289"/>
    <lineage>
        <taxon>Eukaryota</taxon>
        <taxon>Fungi</taxon>
        <taxon>Dikarya</taxon>
        <taxon>Basidiomycota</taxon>
        <taxon>Agaricomycotina</taxon>
        <taxon>Agaricomycetes</taxon>
        <taxon>Agaricomycetidae</taxon>
        <taxon>Agaricales</taxon>
        <taxon>Marasmiineae</taxon>
        <taxon>Omphalotaceae</taxon>
        <taxon>Collybiopsis</taxon>
        <taxon>Collybiopsis luxurians</taxon>
    </lineage>
</organism>
<feature type="non-terminal residue" evidence="1">
    <location>
        <position position="1"/>
    </location>
</feature>
<accession>A0A0D0CSD4</accession>
<sequence>VNSHGQWINAFRIFEQAVLFAFKGREFELRGYWEHVNNLFAATHVSLHHRVINYDRAVRIHVGSRRDTLLHEVEKFSHIKVAHIDDGGIAVVESSTRTRLGRPGQKRKFEVCRNWNFRSCTREKCLERHACILCGSIDHAARDCHH</sequence>
<name>A0A0D0CSD4_9AGAR</name>